<proteinExistence type="predicted"/>
<dbReference type="GO" id="GO:0005739">
    <property type="term" value="C:mitochondrion"/>
    <property type="evidence" value="ECO:0007669"/>
    <property type="project" value="TreeGrafter"/>
</dbReference>
<evidence type="ECO:0000313" key="1">
    <source>
        <dbReference type="Ensembl" id="ENSNMLP00000015773.1"/>
    </source>
</evidence>
<keyword evidence="2" id="KW-1185">Reference proteome</keyword>
<dbReference type="InterPro" id="IPR027417">
    <property type="entry name" value="P-loop_NTPase"/>
</dbReference>
<dbReference type="Proteomes" id="UP000694523">
    <property type="component" value="Unplaced"/>
</dbReference>
<sequence>MNFFKVGKSFTIVDMPGYGHRAPTDLWTWWSHTSSQELSILARTFLLVDGSVGLQKPDRIAMDMCEETRRPYVVQVLSFYFMTHLRKDQPDVSYFQDLCNA</sequence>
<reference evidence="1" key="1">
    <citation type="submission" date="2025-08" db="UniProtKB">
        <authorList>
            <consortium name="Ensembl"/>
        </authorList>
    </citation>
    <scope>IDENTIFICATION</scope>
</reference>
<name>A0A8C6T4Q9_9GOBI</name>
<accession>A0A8C6T4Q9</accession>
<organism evidence="1 2">
    <name type="scientific">Neogobius melanostomus</name>
    <name type="common">round goby</name>
    <dbReference type="NCBI Taxonomy" id="47308"/>
    <lineage>
        <taxon>Eukaryota</taxon>
        <taxon>Metazoa</taxon>
        <taxon>Chordata</taxon>
        <taxon>Craniata</taxon>
        <taxon>Vertebrata</taxon>
        <taxon>Euteleostomi</taxon>
        <taxon>Actinopterygii</taxon>
        <taxon>Neopterygii</taxon>
        <taxon>Teleostei</taxon>
        <taxon>Neoteleostei</taxon>
        <taxon>Acanthomorphata</taxon>
        <taxon>Gobiaria</taxon>
        <taxon>Gobiiformes</taxon>
        <taxon>Gobioidei</taxon>
        <taxon>Gobiidae</taxon>
        <taxon>Benthophilinae</taxon>
        <taxon>Neogobiini</taxon>
        <taxon>Neogobius</taxon>
    </lineage>
</organism>
<dbReference type="Ensembl" id="ENSNMLT00000017728.1">
    <property type="protein sequence ID" value="ENSNMLP00000015773.1"/>
    <property type="gene ID" value="ENSNMLG00000010440.1"/>
</dbReference>
<reference evidence="1" key="2">
    <citation type="submission" date="2025-09" db="UniProtKB">
        <authorList>
            <consortium name="Ensembl"/>
        </authorList>
    </citation>
    <scope>IDENTIFICATION</scope>
</reference>
<dbReference type="PANTHER" id="PTHR46498:SF1">
    <property type="entry name" value="GTP-BINDING PROTEIN 8"/>
    <property type="match status" value="1"/>
</dbReference>
<dbReference type="Gene3D" id="3.40.50.300">
    <property type="entry name" value="P-loop containing nucleotide triphosphate hydrolases"/>
    <property type="match status" value="1"/>
</dbReference>
<evidence type="ECO:0000313" key="2">
    <source>
        <dbReference type="Proteomes" id="UP000694523"/>
    </source>
</evidence>
<dbReference type="PANTHER" id="PTHR46498">
    <property type="entry name" value="GTP-BINDING PROTEIN 8"/>
    <property type="match status" value="1"/>
</dbReference>
<evidence type="ECO:0008006" key="3">
    <source>
        <dbReference type="Google" id="ProtNLM"/>
    </source>
</evidence>
<dbReference type="InterPro" id="IPR052279">
    <property type="entry name" value="EngB_GTPase"/>
</dbReference>
<protein>
    <recommendedName>
        <fullName evidence="3">EngB-type G domain-containing protein</fullName>
    </recommendedName>
</protein>
<dbReference type="AlphaFoldDB" id="A0A8C6T4Q9"/>